<evidence type="ECO:0000313" key="2">
    <source>
        <dbReference type="EMBL" id="CAL5136278.1"/>
    </source>
</evidence>
<reference evidence="2" key="1">
    <citation type="submission" date="2024-06" db="EMBL/GenBank/DDBJ databases">
        <authorList>
            <person name="Liu X."/>
            <person name="Lenzi L."/>
            <person name="Haldenby T S."/>
            <person name="Uol C."/>
        </authorList>
    </citation>
    <scope>NUCLEOTIDE SEQUENCE</scope>
</reference>
<feature type="region of interest" description="Disordered" evidence="1">
    <location>
        <begin position="128"/>
        <end position="149"/>
    </location>
</feature>
<sequence length="1437" mass="157214">MRDFATDANDFGGTFGSAHVVECVTELDDYLGEHQSQGFYGRMIIRDIKYFGKKHASQIPVNIGQPLPVDLSDCYGQSEGKVLIALFVAIHFFNRPVSTSVSTCTNPTKPCVNSPPISRNTVPDTDISENHNSSVDLHSPRDSHAVHRRRSHFPFTTKSRARVGRSRENKRHRVDNVQNRVPFVSFIVYYPVDYMHTANDPFITPDRKKHMHLAPHPHEFVAYPSMITMPIDQIGCRIVWGLMHADQLSPRSLRLNHNLISAHLMGKIPNDNSGQSPEGPERNEQDRRCEVVRQHGVDELPTEVPVTEIEDVNRKDNDCPDPEDVQFVVATHSAYNRLQTVMRLQKEGIKIPLFHYPLLPVDRFWFSGVQHFHQKSACNDDADDHATTTEDSGAADTEKSQPISLIDWLGFRVMTNAVQQYDWPKSALEGGIKLPRMRNTGMVENRISSLSRCHSPLVVFVRRESEDCGDAIGIKFRCANFPPARLRRTRLPGTSQCGIKLKRKYQDSGCGSSSEADICDMPQKQQTHPTSTLNGVSKRTHGENDQILCILTTTTGTSTNNRSWSSSSTSWPPEAEYSNGPLSPNTLLQSSIATRVKRGATEFGSGGGSGGGGGLIKSNSHTGLISRGELDRESGADFKSTGGTSFSGNGLDLEILMRPRNRIPPKRFDLTEQDLELALHRSLTDCKHTSKASKKKEAKEFQCRSSLGAIHVNCEKEMHNEVADKASINTYIDEDTVPSSDCSSFTTNRANPGDVAKFSKPRTVRRKSRRHTLFRFTRKPSKLRRRPSKSLEHSVEDMTPTLSNGGYQSVGEVPSYDQTTIPSLRHPDLIEPTSQITGPVKSSPRSSHSARKFGLSSSPNDPSFTGGAIADEIRKDVPIPKLTLTKIDEGGFLVLKRPCDKSDDVEDTYIGSSSAPGSPESRPKLDGPFDPVEDSQSPVGFGEFKSPSSEDQVPQLENHLDQQSEEPKTPTVLEAGLTGASASPLNLSTSIRNGLCHPTYSFGVPQGVGGPCQSSVVNVVTLSSSSEQPVSYGIIGTAVHLPQTVPSFSGVNDRNGYLLPSTMWTKLKSPLPAPDQSQEHRPQLHPPLPPAPALLSQQPQLMDFPAPVYAKQTLNNVFMPQPFAQMSSSSAAEQNMISASGYIPSIPFPLAHLKPYQIPQTAPQQSPSTLLTPDSQPQQQQPFKSSFPQPTYPTIGNINTTNPFICTHLVPVSTGPICFAPTMTSNGLLCEFQSPCITTAFPVQSPAVLHPTSLAHSQWMNSEKLLPSSCGYLAPIDGSKLIPGIDSPSSSVSCNSSTIPMVPIPPSVPSLGVEKQQQQQFLNHTITNPLMNWNPPLPWLNVIGSTSANVNTNHVSRPTLSLSGAGNTADLSGASNLCAVTKLNTYGCFLPPDQIKPTCTVNYSAQINDTGSGNLQAYETSCMAVLPPPQYPLQFMT</sequence>
<feature type="region of interest" description="Disordered" evidence="1">
    <location>
        <begin position="515"/>
        <end position="539"/>
    </location>
</feature>
<gene>
    <name evidence="2" type="ORF">CDAUBV1_LOCUS10341</name>
</gene>
<feature type="region of interest" description="Disordered" evidence="1">
    <location>
        <begin position="903"/>
        <end position="969"/>
    </location>
</feature>
<feature type="compositionally biased region" description="Low complexity" evidence="1">
    <location>
        <begin position="557"/>
        <end position="571"/>
    </location>
</feature>
<feature type="compositionally biased region" description="Basic residues" evidence="1">
    <location>
        <begin position="779"/>
        <end position="788"/>
    </location>
</feature>
<dbReference type="EMBL" id="CAXLJL010000301">
    <property type="protein sequence ID" value="CAL5136278.1"/>
    <property type="molecule type" value="Genomic_DNA"/>
</dbReference>
<evidence type="ECO:0000256" key="1">
    <source>
        <dbReference type="SAM" id="MobiDB-lite"/>
    </source>
</evidence>
<proteinExistence type="predicted"/>
<evidence type="ECO:0000313" key="3">
    <source>
        <dbReference type="Proteomes" id="UP001497525"/>
    </source>
</evidence>
<feature type="region of interest" description="Disordered" evidence="1">
    <location>
        <begin position="266"/>
        <end position="286"/>
    </location>
</feature>
<dbReference type="Proteomes" id="UP001497525">
    <property type="component" value="Unassembled WGS sequence"/>
</dbReference>
<comment type="caution">
    <text evidence="2">The sequence shown here is derived from an EMBL/GenBank/DDBJ whole genome shotgun (WGS) entry which is preliminary data.</text>
</comment>
<feature type="region of interest" description="Disordered" evidence="1">
    <location>
        <begin position="378"/>
        <end position="399"/>
    </location>
</feature>
<organism evidence="2 3">
    <name type="scientific">Calicophoron daubneyi</name>
    <name type="common">Rumen fluke</name>
    <name type="synonym">Paramphistomum daubneyi</name>
    <dbReference type="NCBI Taxonomy" id="300641"/>
    <lineage>
        <taxon>Eukaryota</taxon>
        <taxon>Metazoa</taxon>
        <taxon>Spiralia</taxon>
        <taxon>Lophotrochozoa</taxon>
        <taxon>Platyhelminthes</taxon>
        <taxon>Trematoda</taxon>
        <taxon>Digenea</taxon>
        <taxon>Plagiorchiida</taxon>
        <taxon>Pronocephalata</taxon>
        <taxon>Paramphistomoidea</taxon>
        <taxon>Paramphistomidae</taxon>
        <taxon>Calicophoron</taxon>
    </lineage>
</organism>
<feature type="compositionally biased region" description="Low complexity" evidence="1">
    <location>
        <begin position="1175"/>
        <end position="1189"/>
    </location>
</feature>
<feature type="region of interest" description="Disordered" evidence="1">
    <location>
        <begin position="1068"/>
        <end position="1095"/>
    </location>
</feature>
<feature type="compositionally biased region" description="Polar residues" evidence="1">
    <location>
        <begin position="523"/>
        <end position="537"/>
    </location>
</feature>
<accession>A0AAV2TIJ8</accession>
<feature type="compositionally biased region" description="Polar residues" evidence="1">
    <location>
        <begin position="1160"/>
        <end position="1174"/>
    </location>
</feature>
<feature type="compositionally biased region" description="Basic and acidic residues" evidence="1">
    <location>
        <begin position="958"/>
        <end position="968"/>
    </location>
</feature>
<protein>
    <submittedName>
        <fullName evidence="2">Uncharacterized protein</fullName>
    </submittedName>
</protein>
<feature type="region of interest" description="Disordered" evidence="1">
    <location>
        <begin position="557"/>
        <end position="586"/>
    </location>
</feature>
<feature type="region of interest" description="Disordered" evidence="1">
    <location>
        <begin position="779"/>
        <end position="869"/>
    </location>
</feature>
<feature type="region of interest" description="Disordered" evidence="1">
    <location>
        <begin position="1160"/>
        <end position="1192"/>
    </location>
</feature>
<name>A0AAV2TIJ8_CALDB</name>